<comment type="cofactor">
    <cofactor evidence="1">
        <name>Mg(2+)</name>
        <dbReference type="ChEBI" id="CHEBI:18420"/>
    </cofactor>
</comment>
<proteinExistence type="predicted"/>
<dbReference type="PANTHER" id="PTHR43046">
    <property type="entry name" value="GDP-MANNOSE MANNOSYL HYDROLASE"/>
    <property type="match status" value="1"/>
</dbReference>
<dbReference type="SUPFAM" id="SSF55811">
    <property type="entry name" value="Nudix"/>
    <property type="match status" value="1"/>
</dbReference>
<evidence type="ECO:0000256" key="1">
    <source>
        <dbReference type="ARBA" id="ARBA00001946"/>
    </source>
</evidence>
<evidence type="ECO:0000313" key="5">
    <source>
        <dbReference type="Proteomes" id="UP001276150"/>
    </source>
</evidence>
<comment type="caution">
    <text evidence="4">The sequence shown here is derived from an EMBL/GenBank/DDBJ whole genome shotgun (WGS) entry which is preliminary data.</text>
</comment>
<dbReference type="CDD" id="cd04688">
    <property type="entry name" value="NUDIX_Hydrolase"/>
    <property type="match status" value="1"/>
</dbReference>
<accession>A0ABU4DNU7</accession>
<keyword evidence="5" id="KW-1185">Reference proteome</keyword>
<dbReference type="Gene3D" id="3.90.79.10">
    <property type="entry name" value="Nucleoside Triphosphate Pyrophosphohydrolase"/>
    <property type="match status" value="1"/>
</dbReference>
<evidence type="ECO:0000256" key="2">
    <source>
        <dbReference type="ARBA" id="ARBA00022801"/>
    </source>
</evidence>
<reference evidence="4 5" key="1">
    <citation type="submission" date="2022-11" db="EMBL/GenBank/DDBJ databases">
        <title>Deinococcus ZS9-10, Low Temperature and Draught-tolerating, UV-resistant Bacteria from Continental Antarctica.</title>
        <authorList>
            <person name="Cheng L."/>
        </authorList>
    </citation>
    <scope>NUCLEOTIDE SEQUENCE [LARGE SCALE GENOMIC DNA]</scope>
    <source>
        <strain evidence="4 5">ZS9-10</strain>
    </source>
</reference>
<protein>
    <submittedName>
        <fullName evidence="4">NUDIX domain-containing protein</fullName>
    </submittedName>
</protein>
<feature type="domain" description="Nudix hydrolase" evidence="3">
    <location>
        <begin position="10"/>
        <end position="142"/>
    </location>
</feature>
<name>A0ABU4DNU7_9DEIO</name>
<dbReference type="PROSITE" id="PS51462">
    <property type="entry name" value="NUDIX"/>
    <property type="match status" value="1"/>
</dbReference>
<sequence>MTDIRIPLGGLKFSVRVAIICVRDGELLANTEPGIGFWYLPGGALATDEDARSCAEREWHEETGTPPGELRLLGVVKNFFGPAHRRQHEIGFYFRMDAPPELPDKPFTVLDNADVTCEWVSVAEIPSRPVYPLIVRELLDGDDGTVRHLVNREA</sequence>
<organism evidence="4 5">
    <name type="scientific">Deinococcus arenicola</name>
    <dbReference type="NCBI Taxonomy" id="2994950"/>
    <lineage>
        <taxon>Bacteria</taxon>
        <taxon>Thermotogati</taxon>
        <taxon>Deinococcota</taxon>
        <taxon>Deinococci</taxon>
        <taxon>Deinococcales</taxon>
        <taxon>Deinococcaceae</taxon>
        <taxon>Deinococcus</taxon>
    </lineage>
</organism>
<dbReference type="RefSeq" id="WP_317639398.1">
    <property type="nucleotide sequence ID" value="NZ_JAPMIV010000006.1"/>
</dbReference>
<evidence type="ECO:0000259" key="3">
    <source>
        <dbReference type="PROSITE" id="PS51462"/>
    </source>
</evidence>
<dbReference type="PANTHER" id="PTHR43046:SF16">
    <property type="entry name" value="ADP-RIBOSE PYROPHOSPHATASE YJHB-RELATED"/>
    <property type="match status" value="1"/>
</dbReference>
<gene>
    <name evidence="4" type="ORF">ORD21_05670</name>
</gene>
<dbReference type="EMBL" id="JAPMIV010000006">
    <property type="protein sequence ID" value="MDV6374085.1"/>
    <property type="molecule type" value="Genomic_DNA"/>
</dbReference>
<dbReference type="InterPro" id="IPR000086">
    <property type="entry name" value="NUDIX_hydrolase_dom"/>
</dbReference>
<dbReference type="Proteomes" id="UP001276150">
    <property type="component" value="Unassembled WGS sequence"/>
</dbReference>
<dbReference type="Pfam" id="PF00293">
    <property type="entry name" value="NUDIX"/>
    <property type="match status" value="1"/>
</dbReference>
<dbReference type="InterPro" id="IPR015797">
    <property type="entry name" value="NUDIX_hydrolase-like_dom_sf"/>
</dbReference>
<keyword evidence="2" id="KW-0378">Hydrolase</keyword>
<evidence type="ECO:0000313" key="4">
    <source>
        <dbReference type="EMBL" id="MDV6374085.1"/>
    </source>
</evidence>